<keyword evidence="3" id="KW-1185">Reference proteome</keyword>
<protein>
    <recommendedName>
        <fullName evidence="4">Lipoprotein</fullName>
    </recommendedName>
</protein>
<dbReference type="AlphaFoldDB" id="A0A559J8T5"/>
<keyword evidence="1" id="KW-0732">Signal</keyword>
<gene>
    <name evidence="2" type="ORF">FPZ45_21500</name>
</gene>
<organism evidence="2 3">
    <name type="scientific">Cohnella terricola</name>
    <dbReference type="NCBI Taxonomy" id="1289167"/>
    <lineage>
        <taxon>Bacteria</taxon>
        <taxon>Bacillati</taxon>
        <taxon>Bacillota</taxon>
        <taxon>Bacilli</taxon>
        <taxon>Bacillales</taxon>
        <taxon>Paenibacillaceae</taxon>
        <taxon>Cohnella</taxon>
    </lineage>
</organism>
<feature type="chain" id="PRO_5022194180" description="Lipoprotein" evidence="1">
    <location>
        <begin position="22"/>
        <end position="183"/>
    </location>
</feature>
<comment type="caution">
    <text evidence="2">The sequence shown here is derived from an EMBL/GenBank/DDBJ whole genome shotgun (WGS) entry which is preliminary data.</text>
</comment>
<dbReference type="RefSeq" id="WP_144706365.1">
    <property type="nucleotide sequence ID" value="NZ_VNJJ01000017.1"/>
</dbReference>
<evidence type="ECO:0000313" key="3">
    <source>
        <dbReference type="Proteomes" id="UP000316330"/>
    </source>
</evidence>
<evidence type="ECO:0000256" key="1">
    <source>
        <dbReference type="SAM" id="SignalP"/>
    </source>
</evidence>
<proteinExistence type="predicted"/>
<evidence type="ECO:0008006" key="4">
    <source>
        <dbReference type="Google" id="ProtNLM"/>
    </source>
</evidence>
<dbReference type="EMBL" id="VNJJ01000017">
    <property type="protein sequence ID" value="TVX96284.1"/>
    <property type="molecule type" value="Genomic_DNA"/>
</dbReference>
<reference evidence="2 3" key="1">
    <citation type="submission" date="2019-07" db="EMBL/GenBank/DDBJ databases">
        <authorList>
            <person name="Kim J."/>
        </authorList>
    </citation>
    <scope>NUCLEOTIDE SEQUENCE [LARGE SCALE GENOMIC DNA]</scope>
    <source>
        <strain evidence="2 3">G13</strain>
    </source>
</reference>
<feature type="signal peptide" evidence="1">
    <location>
        <begin position="1"/>
        <end position="21"/>
    </location>
</feature>
<dbReference type="Proteomes" id="UP000316330">
    <property type="component" value="Unassembled WGS sequence"/>
</dbReference>
<sequence>MNRISLVLIVLLLLQTGCLHNQQNSDHSKKSLITDQNKSLKEWNQIEIEQASGEHGKLFLGMTFNELYSLDLYNSDFQITSTVELDDGKTAIWTPVLLMLFNTDGILYRITVNGEISTPIGIKNGDSVDLLENHLGKSDTTYKSESSRVEEYNLRDSYFYADISEETIILWSISNNKYDNQSD</sequence>
<name>A0A559J8T5_9BACL</name>
<accession>A0A559J8T5</accession>
<evidence type="ECO:0000313" key="2">
    <source>
        <dbReference type="EMBL" id="TVX96284.1"/>
    </source>
</evidence>